<keyword evidence="4" id="KW-1185">Reference proteome</keyword>
<dbReference type="Proteomes" id="UP000274822">
    <property type="component" value="Unassembled WGS sequence"/>
</dbReference>
<feature type="compositionally biased region" description="Basic and acidic residues" evidence="1">
    <location>
        <begin position="9"/>
        <end position="22"/>
    </location>
</feature>
<evidence type="ECO:0000256" key="1">
    <source>
        <dbReference type="SAM" id="MobiDB-lite"/>
    </source>
</evidence>
<feature type="transmembrane region" description="Helical" evidence="2">
    <location>
        <begin position="46"/>
        <end position="68"/>
    </location>
</feature>
<reference evidence="3 4" key="1">
    <citation type="journal article" date="2018" name="New Phytol.">
        <title>Phylogenomics of Endogonaceae and evolution of mycorrhizas within Mucoromycota.</title>
        <authorList>
            <person name="Chang Y."/>
            <person name="Desiro A."/>
            <person name="Na H."/>
            <person name="Sandor L."/>
            <person name="Lipzen A."/>
            <person name="Clum A."/>
            <person name="Barry K."/>
            <person name="Grigoriev I.V."/>
            <person name="Martin F.M."/>
            <person name="Stajich J.E."/>
            <person name="Smith M.E."/>
            <person name="Bonito G."/>
            <person name="Spatafora J.W."/>
        </authorList>
    </citation>
    <scope>NUCLEOTIDE SEQUENCE [LARGE SCALE GENOMIC DNA]</scope>
    <source>
        <strain evidence="3 4">AD002</strain>
    </source>
</reference>
<organism evidence="3 4">
    <name type="scientific">Jimgerdemannia flammicorona</name>
    <dbReference type="NCBI Taxonomy" id="994334"/>
    <lineage>
        <taxon>Eukaryota</taxon>
        <taxon>Fungi</taxon>
        <taxon>Fungi incertae sedis</taxon>
        <taxon>Mucoromycota</taxon>
        <taxon>Mucoromycotina</taxon>
        <taxon>Endogonomycetes</taxon>
        <taxon>Endogonales</taxon>
        <taxon>Endogonaceae</taxon>
        <taxon>Jimgerdemannia</taxon>
    </lineage>
</organism>
<evidence type="ECO:0000313" key="3">
    <source>
        <dbReference type="EMBL" id="RUS28714.1"/>
    </source>
</evidence>
<name>A0A433QG31_9FUNG</name>
<keyword evidence="2" id="KW-1133">Transmembrane helix</keyword>
<accession>A0A433QG31</accession>
<keyword evidence="2" id="KW-0812">Transmembrane</keyword>
<feature type="region of interest" description="Disordered" evidence="1">
    <location>
        <begin position="1"/>
        <end position="22"/>
    </location>
</feature>
<evidence type="ECO:0000256" key="2">
    <source>
        <dbReference type="SAM" id="Phobius"/>
    </source>
</evidence>
<comment type="caution">
    <text evidence="3">The sequence shown here is derived from an EMBL/GenBank/DDBJ whole genome shotgun (WGS) entry which is preliminary data.</text>
</comment>
<keyword evidence="2" id="KW-0472">Membrane</keyword>
<dbReference type="EMBL" id="RBNJ01006235">
    <property type="protein sequence ID" value="RUS28714.1"/>
    <property type="molecule type" value="Genomic_DNA"/>
</dbReference>
<protein>
    <submittedName>
        <fullName evidence="3">Uncharacterized protein</fullName>
    </submittedName>
</protein>
<dbReference type="AlphaFoldDB" id="A0A433QG31"/>
<sequence>MASAHRRRSETEHNNRARDTYKTPDTLLWADHDITRSGADAIQRPIAVWVLTGWLLGYAAVGVVTGAAADEEAAALLVEALGVVGPAAAEVAARASRVYFKAILAAIVRQFA</sequence>
<proteinExistence type="predicted"/>
<evidence type="ECO:0000313" key="4">
    <source>
        <dbReference type="Proteomes" id="UP000274822"/>
    </source>
</evidence>
<gene>
    <name evidence="3" type="ORF">BC938DRAFT_481541</name>
</gene>